<evidence type="ECO:0000313" key="1">
    <source>
        <dbReference type="EMBL" id="KRG21530.1"/>
    </source>
</evidence>
<organism evidence="1">
    <name type="scientific">Candidatus Berkiella aquae</name>
    <dbReference type="NCBI Taxonomy" id="295108"/>
    <lineage>
        <taxon>Bacteria</taxon>
        <taxon>Pseudomonadati</taxon>
        <taxon>Pseudomonadota</taxon>
        <taxon>Gammaproteobacteria</taxon>
        <taxon>Candidatus Berkiellales</taxon>
        <taxon>Candidatus Berkiellaceae</taxon>
        <taxon>Candidatus Berkiella</taxon>
    </lineage>
</organism>
<gene>
    <name evidence="2" type="ORF">HT99x_008435</name>
    <name evidence="1" type="ORF">HT99x_01283</name>
</gene>
<dbReference type="EMBL" id="LKAJ01000004">
    <property type="protein sequence ID" value="KRG21530.1"/>
    <property type="molecule type" value="Genomic_DNA"/>
</dbReference>
<protein>
    <submittedName>
        <fullName evidence="1">Uncharacterized protein</fullName>
    </submittedName>
</protein>
<evidence type="ECO:0000313" key="3">
    <source>
        <dbReference type="Proteomes" id="UP000051497"/>
    </source>
</evidence>
<proteinExistence type="predicted"/>
<reference evidence="2" key="3">
    <citation type="submission" date="2021-06" db="EMBL/GenBank/DDBJ databases">
        <title>Genomic Description and Analysis of Intracellular Bacteria, Candidatus Berkiella cookevillensis and Candidatus Berkiella aquae.</title>
        <authorList>
            <person name="Kidane D.T."/>
            <person name="Mehari Y.T."/>
            <person name="Rice F.C."/>
            <person name="Arivett B.A."/>
            <person name="Farone A.L."/>
            <person name="Berk S.G."/>
            <person name="Farone M.B."/>
        </authorList>
    </citation>
    <scope>NUCLEOTIDE SEQUENCE</scope>
    <source>
        <strain evidence="2">HT99</strain>
    </source>
</reference>
<accession>A0A0Q9YVL8</accession>
<reference evidence="2" key="2">
    <citation type="journal article" date="2016" name="Genome Announc.">
        <title>Draft Genome Sequences of Two Novel Amoeba-Resistant Intranuclear Bacteria, 'Candidatus Berkiella cookevillensis' and 'Candidatus Berkiella aquae'.</title>
        <authorList>
            <person name="Mehari Y.T."/>
            <person name="Arivett B.A."/>
            <person name="Farone A.L."/>
            <person name="Gunderson J.H."/>
            <person name="Farone M.B."/>
        </authorList>
    </citation>
    <scope>NUCLEOTIDE SEQUENCE</scope>
    <source>
        <strain evidence="2">HT99</strain>
    </source>
</reference>
<reference evidence="1" key="1">
    <citation type="submission" date="2015-09" db="EMBL/GenBank/DDBJ databases">
        <title>Draft Genome Sequences of Two Novel Amoeba-resistant Intranuclear Bacteria, Candidatus Berkiella cookevillensis and Candidatus Berkiella aquae.</title>
        <authorList>
            <person name="Mehari Y.T."/>
            <person name="Arivett B.A."/>
            <person name="Farone A.L."/>
            <person name="Gunderson J.H."/>
            <person name="Farone M.B."/>
        </authorList>
    </citation>
    <scope>NUCLEOTIDE SEQUENCE [LARGE SCALE GENOMIC DNA]</scope>
    <source>
        <strain evidence="1">HT99</strain>
    </source>
</reference>
<name>A0A0Q9YVL8_9GAMM</name>
<dbReference type="STRING" id="295108.HT99x_01283"/>
<evidence type="ECO:0000313" key="2">
    <source>
        <dbReference type="EMBL" id="MCS5711460.1"/>
    </source>
</evidence>
<keyword evidence="3" id="KW-1185">Reference proteome</keyword>
<sequence length="70" mass="7930">MINKQFGLYQIRFSPPPSIPGPIRSFDTVEEAKEYINTPKDPLIGDAWIIVESTNGGNHKFIECIPIKTR</sequence>
<dbReference type="RefSeq" id="WP_075065912.1">
    <property type="nucleotide sequence ID" value="NZ_LKAJ02000001.1"/>
</dbReference>
<dbReference type="AlphaFoldDB" id="A0A0Q9YVL8"/>
<comment type="caution">
    <text evidence="1">The sequence shown here is derived from an EMBL/GenBank/DDBJ whole genome shotgun (WGS) entry which is preliminary data.</text>
</comment>
<dbReference type="Proteomes" id="UP000051497">
    <property type="component" value="Unassembled WGS sequence"/>
</dbReference>
<dbReference type="EMBL" id="LKAJ02000001">
    <property type="protein sequence ID" value="MCS5711460.1"/>
    <property type="molecule type" value="Genomic_DNA"/>
</dbReference>